<evidence type="ECO:0000259" key="4">
    <source>
        <dbReference type="PROSITE" id="PS01124"/>
    </source>
</evidence>
<dbReference type="Gene3D" id="1.10.10.60">
    <property type="entry name" value="Homeodomain-like"/>
    <property type="match status" value="1"/>
</dbReference>
<dbReference type="PROSITE" id="PS01124">
    <property type="entry name" value="HTH_ARAC_FAMILY_2"/>
    <property type="match status" value="1"/>
</dbReference>
<gene>
    <name evidence="5" type="ORF">LOC68_10695</name>
</gene>
<keyword evidence="2" id="KW-0238">DNA-binding</keyword>
<evidence type="ECO:0000256" key="3">
    <source>
        <dbReference type="ARBA" id="ARBA00023163"/>
    </source>
</evidence>
<dbReference type="AlphaFoldDB" id="A0A9X1MMY7"/>
<dbReference type="InterPro" id="IPR018062">
    <property type="entry name" value="HTH_AraC-typ_CS"/>
</dbReference>
<dbReference type="RefSeq" id="WP_230218357.1">
    <property type="nucleotide sequence ID" value="NZ_JAJKFT010000004.1"/>
</dbReference>
<dbReference type="Proteomes" id="UP001139103">
    <property type="component" value="Unassembled WGS sequence"/>
</dbReference>
<evidence type="ECO:0000313" key="5">
    <source>
        <dbReference type="EMBL" id="MCC9628867.1"/>
    </source>
</evidence>
<keyword evidence="1" id="KW-0805">Transcription regulation</keyword>
<organism evidence="5 6">
    <name type="scientific">Blastopirellula sediminis</name>
    <dbReference type="NCBI Taxonomy" id="2894196"/>
    <lineage>
        <taxon>Bacteria</taxon>
        <taxon>Pseudomonadati</taxon>
        <taxon>Planctomycetota</taxon>
        <taxon>Planctomycetia</taxon>
        <taxon>Pirellulales</taxon>
        <taxon>Pirellulaceae</taxon>
        <taxon>Blastopirellula</taxon>
    </lineage>
</organism>
<dbReference type="PANTHER" id="PTHR46796:SF12">
    <property type="entry name" value="HTH-TYPE DNA-BINDING TRANSCRIPTIONAL ACTIVATOR EUTR"/>
    <property type="match status" value="1"/>
</dbReference>
<dbReference type="GO" id="GO:0043565">
    <property type="term" value="F:sequence-specific DNA binding"/>
    <property type="evidence" value="ECO:0007669"/>
    <property type="project" value="InterPro"/>
</dbReference>
<name>A0A9X1MMY7_9BACT</name>
<dbReference type="GO" id="GO:0003700">
    <property type="term" value="F:DNA-binding transcription factor activity"/>
    <property type="evidence" value="ECO:0007669"/>
    <property type="project" value="InterPro"/>
</dbReference>
<evidence type="ECO:0000256" key="1">
    <source>
        <dbReference type="ARBA" id="ARBA00023015"/>
    </source>
</evidence>
<keyword evidence="6" id="KW-1185">Reference proteome</keyword>
<dbReference type="PROSITE" id="PS00041">
    <property type="entry name" value="HTH_ARAC_FAMILY_1"/>
    <property type="match status" value="1"/>
</dbReference>
<dbReference type="InterPro" id="IPR050204">
    <property type="entry name" value="AraC_XylS_family_regulators"/>
</dbReference>
<sequence length="319" mass="35316">MTVRKFREFEAYAAAVGDADLQMMLPRLKRPRWELSAFYVNQLHLQFGVEGGGVIAEGTALSTGRFLYVPLSGLHHANGIPLGTHSIFVIDPGCEFTISVLEEHRWCSIYIPSDVSNDGVIEGEPDDTAPKGARVVELGTHEIGALRRLLLRLRYADEDWPNGANADAARSLRAELDAVCRRISISTADEAPGAATGRPLLVRSELARIVRDRIECGGDEGVTIEELAVATDVSQRTLRSLFLEYFGVPPRRYLLIRRLNQVRSVLRTSEPDETTVTSVAAQFGFWHLGRFAGTYSELFGETPSATLHQARRRQPAQCI</sequence>
<proteinExistence type="predicted"/>
<accession>A0A9X1MMY7</accession>
<feature type="domain" description="HTH araC/xylS-type" evidence="4">
    <location>
        <begin position="204"/>
        <end position="309"/>
    </location>
</feature>
<dbReference type="EMBL" id="JAJKFT010000004">
    <property type="protein sequence ID" value="MCC9628867.1"/>
    <property type="molecule type" value="Genomic_DNA"/>
</dbReference>
<dbReference type="Pfam" id="PF12833">
    <property type="entry name" value="HTH_18"/>
    <property type="match status" value="1"/>
</dbReference>
<dbReference type="InterPro" id="IPR018060">
    <property type="entry name" value="HTH_AraC"/>
</dbReference>
<dbReference type="InterPro" id="IPR009057">
    <property type="entry name" value="Homeodomain-like_sf"/>
</dbReference>
<reference evidence="5" key="1">
    <citation type="submission" date="2021-11" db="EMBL/GenBank/DDBJ databases">
        <title>Genome sequence.</title>
        <authorList>
            <person name="Sun Q."/>
        </authorList>
    </citation>
    <scope>NUCLEOTIDE SEQUENCE</scope>
    <source>
        <strain evidence="5">JC732</strain>
    </source>
</reference>
<keyword evidence="3" id="KW-0804">Transcription</keyword>
<dbReference type="SMART" id="SM00342">
    <property type="entry name" value="HTH_ARAC"/>
    <property type="match status" value="1"/>
</dbReference>
<comment type="caution">
    <text evidence="5">The sequence shown here is derived from an EMBL/GenBank/DDBJ whole genome shotgun (WGS) entry which is preliminary data.</text>
</comment>
<dbReference type="PANTHER" id="PTHR46796">
    <property type="entry name" value="HTH-TYPE TRANSCRIPTIONAL ACTIVATOR RHAS-RELATED"/>
    <property type="match status" value="1"/>
</dbReference>
<protein>
    <submittedName>
        <fullName evidence="5">Helix-turn-helix domain-containing protein</fullName>
    </submittedName>
</protein>
<evidence type="ECO:0000256" key="2">
    <source>
        <dbReference type="ARBA" id="ARBA00023125"/>
    </source>
</evidence>
<dbReference type="SUPFAM" id="SSF46689">
    <property type="entry name" value="Homeodomain-like"/>
    <property type="match status" value="1"/>
</dbReference>
<evidence type="ECO:0000313" key="6">
    <source>
        <dbReference type="Proteomes" id="UP001139103"/>
    </source>
</evidence>